<feature type="transmembrane region" description="Helical" evidence="1">
    <location>
        <begin position="72"/>
        <end position="89"/>
    </location>
</feature>
<dbReference type="Pfam" id="PF14036">
    <property type="entry name" value="YlaH"/>
    <property type="match status" value="1"/>
</dbReference>
<dbReference type="InterPro" id="IPR025620">
    <property type="entry name" value="YlaH"/>
</dbReference>
<name>A0A9X3WBG2_9BACI</name>
<dbReference type="RefSeq" id="WP_272445525.1">
    <property type="nucleotide sequence ID" value="NZ_JAMQKC010000003.1"/>
</dbReference>
<dbReference type="Proteomes" id="UP001145069">
    <property type="component" value="Unassembled WGS sequence"/>
</dbReference>
<dbReference type="EMBL" id="JAMQKC010000003">
    <property type="protein sequence ID" value="MDC3416522.1"/>
    <property type="molecule type" value="Genomic_DNA"/>
</dbReference>
<keyword evidence="1" id="KW-0472">Membrane</keyword>
<evidence type="ECO:0000313" key="3">
    <source>
        <dbReference type="Proteomes" id="UP001145069"/>
    </source>
</evidence>
<accession>A0A9X3WBG2</accession>
<feature type="transmembrane region" description="Helical" evidence="1">
    <location>
        <begin position="38"/>
        <end position="60"/>
    </location>
</feature>
<keyword evidence="1" id="KW-1133">Transmembrane helix</keyword>
<keyword evidence="1" id="KW-0812">Transmembrane</keyword>
<feature type="transmembrane region" description="Helical" evidence="1">
    <location>
        <begin position="95"/>
        <end position="113"/>
    </location>
</feature>
<comment type="caution">
    <text evidence="2">The sequence shown here is derived from an EMBL/GenBank/DDBJ whole genome shotgun (WGS) entry which is preliminary data.</text>
</comment>
<protein>
    <submittedName>
        <fullName evidence="2">YlaH-like family protein</fullName>
    </submittedName>
</protein>
<evidence type="ECO:0000256" key="1">
    <source>
        <dbReference type="SAM" id="Phobius"/>
    </source>
</evidence>
<proteinExistence type="predicted"/>
<organism evidence="2 3">
    <name type="scientific">Aquibacillus salsiterrae</name>
    <dbReference type="NCBI Taxonomy" id="2950439"/>
    <lineage>
        <taxon>Bacteria</taxon>
        <taxon>Bacillati</taxon>
        <taxon>Bacillota</taxon>
        <taxon>Bacilli</taxon>
        <taxon>Bacillales</taxon>
        <taxon>Bacillaceae</taxon>
        <taxon>Aquibacillus</taxon>
    </lineage>
</organism>
<dbReference type="AlphaFoldDB" id="A0A9X3WBG2"/>
<evidence type="ECO:0000313" key="2">
    <source>
        <dbReference type="EMBL" id="MDC3416522.1"/>
    </source>
</evidence>
<keyword evidence="3" id="KW-1185">Reference proteome</keyword>
<sequence length="122" mass="13938">MQNNSVMQVPDNLWPVADFFMKGLGNEIDFNNEADLTILIKGFFFLYLTIVILTILAFKFGFAKKLPPLKSAVVYLVLIIGTFFITLLFGMNLPIAESLFVIASVLGLYRYRLYRERNSQNS</sequence>
<reference evidence="2" key="1">
    <citation type="submission" date="2022-06" db="EMBL/GenBank/DDBJ databases">
        <title>Aquibacillus sp. a new bacterium isolated from soil saline samples.</title>
        <authorList>
            <person name="Galisteo C."/>
            <person name="De La Haba R."/>
            <person name="Sanchez-Porro C."/>
            <person name="Ventosa A."/>
        </authorList>
    </citation>
    <scope>NUCLEOTIDE SEQUENCE</scope>
    <source>
        <strain evidence="2">3ASR75-54</strain>
    </source>
</reference>
<gene>
    <name evidence="2" type="ORF">NC799_06285</name>
</gene>